<evidence type="ECO:0000256" key="3">
    <source>
        <dbReference type="ARBA" id="ARBA00023027"/>
    </source>
</evidence>
<dbReference type="PANTHER" id="PTHR24321:SF8">
    <property type="entry name" value="ESTRADIOL 17-BETA-DEHYDROGENASE 8-RELATED"/>
    <property type="match status" value="1"/>
</dbReference>
<dbReference type="InterPro" id="IPR057326">
    <property type="entry name" value="KR_dom"/>
</dbReference>
<dbReference type="CDD" id="cd05233">
    <property type="entry name" value="SDR_c"/>
    <property type="match status" value="1"/>
</dbReference>
<dbReference type="PRINTS" id="PR00081">
    <property type="entry name" value="GDHRDH"/>
</dbReference>
<dbReference type="AlphaFoldDB" id="A0AA37BSC3"/>
<protein>
    <submittedName>
        <fullName evidence="5">Dihydroanticapsin 7-dehydrogenase</fullName>
    </submittedName>
</protein>
<comment type="similarity">
    <text evidence="1">Belongs to the short-chain dehydrogenases/reductases (SDR) family.</text>
</comment>
<dbReference type="PRINTS" id="PR00080">
    <property type="entry name" value="SDRFAMILY"/>
</dbReference>
<reference evidence="5" key="1">
    <citation type="journal article" date="2014" name="Int. J. Syst. Evol. Microbiol.">
        <title>Complete genome sequence of Corynebacterium casei LMG S-19264T (=DSM 44701T), isolated from a smear-ripened cheese.</title>
        <authorList>
            <consortium name="US DOE Joint Genome Institute (JGI-PGF)"/>
            <person name="Walter F."/>
            <person name="Albersmeier A."/>
            <person name="Kalinowski J."/>
            <person name="Ruckert C."/>
        </authorList>
    </citation>
    <scope>NUCLEOTIDE SEQUENCE</scope>
    <source>
        <strain evidence="5">JCM 13583</strain>
    </source>
</reference>
<dbReference type="InterPro" id="IPR002347">
    <property type="entry name" value="SDR_fam"/>
</dbReference>
<dbReference type="Proteomes" id="UP000632195">
    <property type="component" value="Unassembled WGS sequence"/>
</dbReference>
<name>A0AA37BSC3_9ARCH</name>
<dbReference type="InterPro" id="IPR036291">
    <property type="entry name" value="NAD(P)-bd_dom_sf"/>
</dbReference>
<dbReference type="GO" id="GO:0016491">
    <property type="term" value="F:oxidoreductase activity"/>
    <property type="evidence" value="ECO:0007669"/>
    <property type="project" value="UniProtKB-KW"/>
</dbReference>
<evidence type="ECO:0000259" key="4">
    <source>
        <dbReference type="SMART" id="SM00822"/>
    </source>
</evidence>
<dbReference type="FunFam" id="3.40.50.720:FF:000084">
    <property type="entry name" value="Short-chain dehydrogenase reductase"/>
    <property type="match status" value="1"/>
</dbReference>
<evidence type="ECO:0000313" key="5">
    <source>
        <dbReference type="EMBL" id="GGM74522.1"/>
    </source>
</evidence>
<dbReference type="SMART" id="SM00822">
    <property type="entry name" value="PKS_KR"/>
    <property type="match status" value="1"/>
</dbReference>
<dbReference type="Gene3D" id="3.40.50.720">
    <property type="entry name" value="NAD(P)-binding Rossmann-like Domain"/>
    <property type="match status" value="1"/>
</dbReference>
<comment type="caution">
    <text evidence="5">The sequence shown here is derived from an EMBL/GenBank/DDBJ whole genome shotgun (WGS) entry which is preliminary data.</text>
</comment>
<dbReference type="RefSeq" id="WP_188680913.1">
    <property type="nucleotide sequence ID" value="NZ_BMNY01000001.1"/>
</dbReference>
<feature type="domain" description="Ketoreductase" evidence="4">
    <location>
        <begin position="8"/>
        <end position="177"/>
    </location>
</feature>
<keyword evidence="6" id="KW-1185">Reference proteome</keyword>
<evidence type="ECO:0000313" key="6">
    <source>
        <dbReference type="Proteomes" id="UP000632195"/>
    </source>
</evidence>
<organism evidence="5 6">
    <name type="scientific">Thermogymnomonas acidicola</name>
    <dbReference type="NCBI Taxonomy" id="399579"/>
    <lineage>
        <taxon>Archaea</taxon>
        <taxon>Methanobacteriati</taxon>
        <taxon>Thermoplasmatota</taxon>
        <taxon>Thermoplasmata</taxon>
        <taxon>Thermoplasmatales</taxon>
        <taxon>Thermogymnomonas</taxon>
    </lineage>
</organism>
<dbReference type="Pfam" id="PF13561">
    <property type="entry name" value="adh_short_C2"/>
    <property type="match status" value="1"/>
</dbReference>
<dbReference type="PROSITE" id="PS00061">
    <property type="entry name" value="ADH_SHORT"/>
    <property type="match status" value="1"/>
</dbReference>
<accession>A0AA37BSC3</accession>
<sequence length="256" mass="27005">MDLNLRGKVAVVTGGTGGIGAAVMKALRDEGAHPVSVSNTEPTERVPGAEYINGDITDRGAVLGAVSEIKESMGKVDILVNAAGIEEYAPVHLTDEAMFRRVMDVNVTGAFLMIREVLPLMEQGVIINVASVQSFSATRNAAAYVTSKHALLGLTRSVALDYGPRIRCLAVCPGTVDTPLVRKAAVLEVGNSEDRVAEKISEWGRAHLTGRIGRPEEVGKVIAFLCSDAASFMTGSAVMVDGGLLSYIPISTPEVR</sequence>
<gene>
    <name evidence="5" type="primary">bacC</name>
    <name evidence="5" type="ORF">GCM10007108_10580</name>
</gene>
<evidence type="ECO:0000256" key="1">
    <source>
        <dbReference type="ARBA" id="ARBA00006484"/>
    </source>
</evidence>
<dbReference type="PANTHER" id="PTHR24321">
    <property type="entry name" value="DEHYDROGENASES, SHORT CHAIN"/>
    <property type="match status" value="1"/>
</dbReference>
<dbReference type="EMBL" id="BMNY01000001">
    <property type="protein sequence ID" value="GGM74522.1"/>
    <property type="molecule type" value="Genomic_DNA"/>
</dbReference>
<evidence type="ECO:0000256" key="2">
    <source>
        <dbReference type="ARBA" id="ARBA00023002"/>
    </source>
</evidence>
<proteinExistence type="inferred from homology"/>
<reference evidence="5" key="2">
    <citation type="submission" date="2022-09" db="EMBL/GenBank/DDBJ databases">
        <authorList>
            <person name="Sun Q."/>
            <person name="Ohkuma M."/>
        </authorList>
    </citation>
    <scope>NUCLEOTIDE SEQUENCE</scope>
    <source>
        <strain evidence="5">JCM 13583</strain>
    </source>
</reference>
<keyword evidence="2" id="KW-0560">Oxidoreductase</keyword>
<dbReference type="InterPro" id="IPR020904">
    <property type="entry name" value="Sc_DH/Rdtase_CS"/>
</dbReference>
<keyword evidence="3" id="KW-0520">NAD</keyword>
<dbReference type="SUPFAM" id="SSF51735">
    <property type="entry name" value="NAD(P)-binding Rossmann-fold domains"/>
    <property type="match status" value="1"/>
</dbReference>